<dbReference type="SUPFAM" id="SSF56801">
    <property type="entry name" value="Acetyl-CoA synthetase-like"/>
    <property type="match status" value="1"/>
</dbReference>
<dbReference type="GO" id="GO:0030729">
    <property type="term" value="F:acetoacetate-CoA ligase activity"/>
    <property type="evidence" value="ECO:0007669"/>
    <property type="project" value="TreeGrafter"/>
</dbReference>
<dbReference type="PANTHER" id="PTHR42921:SF1">
    <property type="entry name" value="ACETOACETYL-COA SYNTHETASE"/>
    <property type="match status" value="1"/>
</dbReference>
<dbReference type="PANTHER" id="PTHR42921">
    <property type="entry name" value="ACETOACETYL-COA SYNTHETASE"/>
    <property type="match status" value="1"/>
</dbReference>
<keyword evidence="3" id="KW-1185">Reference proteome</keyword>
<organism evidence="2 3">
    <name type="scientific">Olpidium bornovanus</name>
    <dbReference type="NCBI Taxonomy" id="278681"/>
    <lineage>
        <taxon>Eukaryota</taxon>
        <taxon>Fungi</taxon>
        <taxon>Fungi incertae sedis</taxon>
        <taxon>Olpidiomycota</taxon>
        <taxon>Olpidiomycotina</taxon>
        <taxon>Olpidiomycetes</taxon>
        <taxon>Olpidiales</taxon>
        <taxon>Olpidiaceae</taxon>
        <taxon>Olpidium</taxon>
    </lineage>
</organism>
<name>A0A8H7ZXS5_9FUNG</name>
<gene>
    <name evidence="2" type="ORF">BJ554DRAFT_6498</name>
</gene>
<comment type="caution">
    <text evidence="2">The sequence shown here is derived from an EMBL/GenBank/DDBJ whole genome shotgun (WGS) entry which is preliminary data.</text>
</comment>
<proteinExistence type="predicted"/>
<evidence type="ECO:0000313" key="2">
    <source>
        <dbReference type="EMBL" id="KAG5461325.1"/>
    </source>
</evidence>
<dbReference type="OrthoDB" id="10253869at2759"/>
<reference evidence="2 3" key="1">
    <citation type="journal article" name="Sci. Rep.">
        <title>Genome-scale phylogenetic analyses confirm Olpidium as the closest living zoosporic fungus to the non-flagellated, terrestrial fungi.</title>
        <authorList>
            <person name="Chang Y."/>
            <person name="Rochon D."/>
            <person name="Sekimoto S."/>
            <person name="Wang Y."/>
            <person name="Chovatia M."/>
            <person name="Sandor L."/>
            <person name="Salamov A."/>
            <person name="Grigoriev I.V."/>
            <person name="Stajich J.E."/>
            <person name="Spatafora J.W."/>
        </authorList>
    </citation>
    <scope>NUCLEOTIDE SEQUENCE [LARGE SCALE GENOMIC DNA]</scope>
    <source>
        <strain evidence="2">S191</strain>
    </source>
</reference>
<dbReference type="Pfam" id="PF00501">
    <property type="entry name" value="AMP-binding"/>
    <property type="match status" value="1"/>
</dbReference>
<dbReference type="Proteomes" id="UP000673691">
    <property type="component" value="Unassembled WGS sequence"/>
</dbReference>
<dbReference type="EMBL" id="JAEFCI010003821">
    <property type="protein sequence ID" value="KAG5461325.1"/>
    <property type="molecule type" value="Genomic_DNA"/>
</dbReference>
<evidence type="ECO:0000313" key="3">
    <source>
        <dbReference type="Proteomes" id="UP000673691"/>
    </source>
</evidence>
<accession>A0A8H7ZXS5</accession>
<dbReference type="InterPro" id="IPR000873">
    <property type="entry name" value="AMP-dep_synth/lig_dom"/>
</dbReference>
<dbReference type="InterPro" id="IPR045851">
    <property type="entry name" value="AMP-bd_C_sf"/>
</dbReference>
<dbReference type="Gene3D" id="3.30.300.30">
    <property type="match status" value="1"/>
</dbReference>
<protein>
    <submittedName>
        <fullName evidence="2">Acetoacetyl-CoA synthetase, isoform CRA_b</fullName>
    </submittedName>
</protein>
<dbReference type="AlphaFoldDB" id="A0A8H7ZXS5"/>
<evidence type="ECO:0000259" key="1">
    <source>
        <dbReference type="Pfam" id="PF00501"/>
    </source>
</evidence>
<feature type="non-terminal residue" evidence="2">
    <location>
        <position position="1"/>
    </location>
</feature>
<sequence length="375" mass="41135">TRCSSFSHPERPVRDGNDLACLFFAALATSTLTGMLIQHKKEHVIHGGMTRDDVLFQYTTTGWMMWNWMVSALSVGATIVLYDGSPFMPNPGALWDLIDRHNHSKTLVTALVSLHEIRLTSNETPKVYTSPNCATCKFTEDHHSLTSLHSVYSTGSPLKPESFDYVYEKVAPKALLGSITGGTDICSLFAGHNTSLPVYRGEIQCLCLGMKVESWSHEGKAVFGRSGDLVCTKPFPAMPLYFFGDNDGRKYRDAYFAAYDGTTVCAPPLVAFPGVLTRALETFTAVEDSLAVGQIIPGMMDERVVLFLKCRGGRAAFTPELVDDVKKRIRTQLSPRHVPAVVLPIDEIPVMFSSSAARSRAGVNAAPGIFFSVRK</sequence>
<dbReference type="Gene3D" id="3.40.50.12780">
    <property type="entry name" value="N-terminal domain of ligase-like"/>
    <property type="match status" value="1"/>
</dbReference>
<feature type="domain" description="AMP-dependent synthetase/ligase" evidence="1">
    <location>
        <begin position="46"/>
        <end position="234"/>
    </location>
</feature>
<dbReference type="InterPro" id="IPR042099">
    <property type="entry name" value="ANL_N_sf"/>
</dbReference>